<sequence length="298" mass="31762">MSNAFAARQWATMKLFEGVSRHKGKVLISLVITTLAMSLLLVAFTLSLTAYNSVKGVSVAQEMTIFTNQGVSSERAANLKETIEKQPGITRVRLVSPDEALGLIGDTDNTDLSFSTNPLPNILLATVSTDIPEKQVDETAKFIEKQPGVDSVAYDSTWNSNIQALKNAFAKFGLLTGGLLCGLILMVLLGSASLAATTPLKEALRLNSMGAPTSFIVRPDAWRAGFVFLLASLASIVIADLAISSIAPALSTALGLYHLPVTFQPLPLSWQVAFIVVSFLLGNILGGLTSYLGYRGKI</sequence>
<feature type="transmembrane region" description="Helical" evidence="1">
    <location>
        <begin position="270"/>
        <end position="294"/>
    </location>
</feature>
<organism evidence="3 4">
    <name type="scientific">Mesosutterella multiformis</name>
    <dbReference type="NCBI Taxonomy" id="2259133"/>
    <lineage>
        <taxon>Bacteria</taxon>
        <taxon>Pseudomonadati</taxon>
        <taxon>Pseudomonadota</taxon>
        <taxon>Betaproteobacteria</taxon>
        <taxon>Burkholderiales</taxon>
        <taxon>Sutterellaceae</taxon>
        <taxon>Mesosutterella</taxon>
    </lineage>
</organism>
<feature type="transmembrane region" description="Helical" evidence="1">
    <location>
        <begin position="172"/>
        <end position="196"/>
    </location>
</feature>
<comment type="caution">
    <text evidence="3">The sequence shown here is derived from an EMBL/GenBank/DDBJ whole genome shotgun (WGS) entry which is preliminary data.</text>
</comment>
<name>A0A388SF75_9BURK</name>
<dbReference type="PANTHER" id="PTHR47755">
    <property type="entry name" value="CELL DIVISION PROTEIN FTSX"/>
    <property type="match status" value="1"/>
</dbReference>
<feature type="domain" description="FtsX extracellular" evidence="2">
    <location>
        <begin position="62"/>
        <end position="152"/>
    </location>
</feature>
<dbReference type="AlphaFoldDB" id="A0A388SF75"/>
<dbReference type="Proteomes" id="UP000266091">
    <property type="component" value="Unassembled WGS sequence"/>
</dbReference>
<dbReference type="OrthoDB" id="9813411at2"/>
<dbReference type="GO" id="GO:0016020">
    <property type="term" value="C:membrane"/>
    <property type="evidence" value="ECO:0007669"/>
    <property type="project" value="InterPro"/>
</dbReference>
<feature type="transmembrane region" description="Helical" evidence="1">
    <location>
        <begin position="226"/>
        <end position="250"/>
    </location>
</feature>
<evidence type="ECO:0000313" key="3">
    <source>
        <dbReference type="EMBL" id="GBO93344.1"/>
    </source>
</evidence>
<keyword evidence="1" id="KW-1133">Transmembrane helix</keyword>
<dbReference type="EMBL" id="BGZJ01000001">
    <property type="protein sequence ID" value="GBO93344.1"/>
    <property type="molecule type" value="Genomic_DNA"/>
</dbReference>
<dbReference type="InterPro" id="IPR004513">
    <property type="entry name" value="FtsX"/>
</dbReference>
<proteinExistence type="predicted"/>
<dbReference type="Pfam" id="PF18075">
    <property type="entry name" value="FtsX_ECD"/>
    <property type="match status" value="1"/>
</dbReference>
<dbReference type="RefSeq" id="WP_116269737.1">
    <property type="nucleotide sequence ID" value="NZ_BGZJ01000001.1"/>
</dbReference>
<dbReference type="GO" id="GO:0051301">
    <property type="term" value="P:cell division"/>
    <property type="evidence" value="ECO:0007669"/>
    <property type="project" value="InterPro"/>
</dbReference>
<protein>
    <recommendedName>
        <fullName evidence="2">FtsX extracellular domain-containing protein</fullName>
    </recommendedName>
</protein>
<evidence type="ECO:0000256" key="1">
    <source>
        <dbReference type="SAM" id="Phobius"/>
    </source>
</evidence>
<evidence type="ECO:0000259" key="2">
    <source>
        <dbReference type="Pfam" id="PF18075"/>
    </source>
</evidence>
<keyword evidence="4" id="KW-1185">Reference proteome</keyword>
<dbReference type="PANTHER" id="PTHR47755:SF1">
    <property type="entry name" value="CELL DIVISION PROTEIN FTSX"/>
    <property type="match status" value="1"/>
</dbReference>
<keyword evidence="1" id="KW-0472">Membrane</keyword>
<feature type="transmembrane region" description="Helical" evidence="1">
    <location>
        <begin position="26"/>
        <end position="48"/>
    </location>
</feature>
<dbReference type="Gene3D" id="3.30.70.3040">
    <property type="match status" value="1"/>
</dbReference>
<keyword evidence="1" id="KW-0812">Transmembrane</keyword>
<accession>A0A388SF75</accession>
<reference evidence="3 4" key="1">
    <citation type="journal article" date="2018" name="Int. J. Syst. Evol. Microbiol.">
        <title>Mesosutterella multiformis gen. nov., sp. nov., a member of the family Sutterellaceae and Sutterella megalosphaeroides sp. nov., isolated from human faeces.</title>
        <authorList>
            <person name="Sakamoto M."/>
            <person name="Ikeyama N."/>
            <person name="Kunihiro T."/>
            <person name="Iino T."/>
            <person name="Yuki M."/>
            <person name="Ohkuma M."/>
        </authorList>
    </citation>
    <scope>NUCLEOTIDE SEQUENCE [LARGE SCALE GENOMIC DNA]</scope>
    <source>
        <strain evidence="3 4">4NBBH2</strain>
    </source>
</reference>
<dbReference type="InterPro" id="IPR040690">
    <property type="entry name" value="FtsX_ECD"/>
</dbReference>
<dbReference type="GO" id="GO:0032153">
    <property type="term" value="C:cell division site"/>
    <property type="evidence" value="ECO:0007669"/>
    <property type="project" value="TreeGrafter"/>
</dbReference>
<gene>
    <name evidence="3" type="ORF">MESMUL_06980</name>
</gene>
<evidence type="ECO:0000313" key="4">
    <source>
        <dbReference type="Proteomes" id="UP000266091"/>
    </source>
</evidence>